<keyword evidence="6" id="KW-1185">Reference proteome</keyword>
<sequence>MSQDRLVVIILHYRGLADTAACLASVVPQRHADLAILLVDNASGDDLSALQAQYGTQIDVLRLSENRGWAGGNNAGIAWARREQACIVCLLNNDTIVPPGAFDRLAVAAKLCGPCLMHPAIDYADPSEGVQLDPSTRPDAALFPCQPPDDAKVFRLDYAYGACLLIPMAVFDRIGTFDERFFLQLEEADFFDRARSAGIPSLCLPSVRIVHAESRSFGGRDTPDKTYYITRNRLLLAEKSRPRWRAYRAALRLILWRADERANGSVLRWILSSQPQARAMRQGFRDYCLRRFGRRAGPF</sequence>
<dbReference type="CDD" id="cd04186">
    <property type="entry name" value="GT_2_like_c"/>
    <property type="match status" value="1"/>
</dbReference>
<dbReference type="SUPFAM" id="SSF53448">
    <property type="entry name" value="Nucleotide-diphospho-sugar transferases"/>
    <property type="match status" value="1"/>
</dbReference>
<dbReference type="PANTHER" id="PTHR43179:SF12">
    <property type="entry name" value="GALACTOFURANOSYLTRANSFERASE GLFT2"/>
    <property type="match status" value="1"/>
</dbReference>
<evidence type="ECO:0000313" key="5">
    <source>
        <dbReference type="EMBL" id="SIR22142.1"/>
    </source>
</evidence>
<comment type="similarity">
    <text evidence="1">Belongs to the glycosyltransferase 2 family.</text>
</comment>
<dbReference type="InterPro" id="IPR001173">
    <property type="entry name" value="Glyco_trans_2-like"/>
</dbReference>
<name>A0A8G2CME7_ACIRU</name>
<evidence type="ECO:0000256" key="3">
    <source>
        <dbReference type="ARBA" id="ARBA00022679"/>
    </source>
</evidence>
<keyword evidence="3" id="KW-0808">Transferase</keyword>
<proteinExistence type="inferred from homology"/>
<comment type="caution">
    <text evidence="5">The sequence shown here is derived from an EMBL/GenBank/DDBJ whole genome shotgun (WGS) entry which is preliminary data.</text>
</comment>
<evidence type="ECO:0000256" key="1">
    <source>
        <dbReference type="ARBA" id="ARBA00006739"/>
    </source>
</evidence>
<dbReference type="Gene3D" id="3.90.550.10">
    <property type="entry name" value="Spore Coat Polysaccharide Biosynthesis Protein SpsA, Chain A"/>
    <property type="match status" value="1"/>
</dbReference>
<dbReference type="PANTHER" id="PTHR43179">
    <property type="entry name" value="RHAMNOSYLTRANSFERASE WBBL"/>
    <property type="match status" value="1"/>
</dbReference>
<dbReference type="InterPro" id="IPR029044">
    <property type="entry name" value="Nucleotide-diphossugar_trans"/>
</dbReference>
<dbReference type="AlphaFoldDB" id="A0A8G2CME7"/>
<dbReference type="EMBL" id="FTNE01000020">
    <property type="protein sequence ID" value="SIR22142.1"/>
    <property type="molecule type" value="Genomic_DNA"/>
</dbReference>
<dbReference type="Proteomes" id="UP000186308">
    <property type="component" value="Unassembled WGS sequence"/>
</dbReference>
<dbReference type="OrthoDB" id="9783791at2"/>
<feature type="domain" description="Glycosyltransferase 2-like" evidence="4">
    <location>
        <begin position="8"/>
        <end position="106"/>
    </location>
</feature>
<evidence type="ECO:0000256" key="2">
    <source>
        <dbReference type="ARBA" id="ARBA00022676"/>
    </source>
</evidence>
<protein>
    <recommendedName>
        <fullName evidence="4">Glycosyltransferase 2-like domain-containing protein</fullName>
    </recommendedName>
</protein>
<gene>
    <name evidence="5" type="ORF">SAMN05421828_12012</name>
</gene>
<evidence type="ECO:0000313" key="6">
    <source>
        <dbReference type="Proteomes" id="UP000186308"/>
    </source>
</evidence>
<organism evidence="5 6">
    <name type="scientific">Acidiphilium rubrum</name>
    <dbReference type="NCBI Taxonomy" id="526"/>
    <lineage>
        <taxon>Bacteria</taxon>
        <taxon>Pseudomonadati</taxon>
        <taxon>Pseudomonadota</taxon>
        <taxon>Alphaproteobacteria</taxon>
        <taxon>Acetobacterales</taxon>
        <taxon>Acidocellaceae</taxon>
        <taxon>Acidiphilium</taxon>
    </lineage>
</organism>
<keyword evidence="2" id="KW-0328">Glycosyltransferase</keyword>
<evidence type="ECO:0000259" key="4">
    <source>
        <dbReference type="Pfam" id="PF00535"/>
    </source>
</evidence>
<accession>A0A8G2CME7</accession>
<dbReference type="GO" id="GO:0016757">
    <property type="term" value="F:glycosyltransferase activity"/>
    <property type="evidence" value="ECO:0007669"/>
    <property type="project" value="UniProtKB-KW"/>
</dbReference>
<dbReference type="Pfam" id="PF00535">
    <property type="entry name" value="Glycos_transf_2"/>
    <property type="match status" value="1"/>
</dbReference>
<dbReference type="RefSeq" id="WP_029313103.1">
    <property type="nucleotide sequence ID" value="NZ_FTNE01000020.1"/>
</dbReference>
<reference evidence="5 6" key="1">
    <citation type="submission" date="2017-01" db="EMBL/GenBank/DDBJ databases">
        <authorList>
            <person name="Varghese N."/>
            <person name="Submissions S."/>
        </authorList>
    </citation>
    <scope>NUCLEOTIDE SEQUENCE [LARGE SCALE GENOMIC DNA]</scope>
    <source>
        <strain evidence="5 6">ATCC 35905</strain>
    </source>
</reference>